<dbReference type="InterPro" id="IPR032710">
    <property type="entry name" value="NTF2-like_dom_sf"/>
</dbReference>
<comment type="subcellular location">
    <subcellularLocation>
        <location evidence="1">Cytoplasm</location>
        <location evidence="1">Stress granule</location>
    </subcellularLocation>
</comment>
<dbReference type="GO" id="GO:0010494">
    <property type="term" value="C:cytoplasmic stress granule"/>
    <property type="evidence" value="ECO:0007669"/>
    <property type="project" value="UniProtKB-SubCell"/>
</dbReference>
<dbReference type="Gene3D" id="3.10.450.50">
    <property type="match status" value="1"/>
</dbReference>
<feature type="region of interest" description="Disordered" evidence="4">
    <location>
        <begin position="471"/>
        <end position="558"/>
    </location>
</feature>
<dbReference type="GO" id="GO:0005829">
    <property type="term" value="C:cytosol"/>
    <property type="evidence" value="ECO:0007669"/>
    <property type="project" value="TreeGrafter"/>
</dbReference>
<dbReference type="InterPro" id="IPR039539">
    <property type="entry name" value="Ras_GTPase_bind_prot"/>
</dbReference>
<dbReference type="EMBL" id="GIIL01005847">
    <property type="protein sequence ID" value="NOV49573.1"/>
    <property type="molecule type" value="Transcribed_RNA"/>
</dbReference>
<evidence type="ECO:0000256" key="1">
    <source>
        <dbReference type="ARBA" id="ARBA00004210"/>
    </source>
</evidence>
<accession>A0A6M2DTW8</accession>
<dbReference type="Pfam" id="PF00076">
    <property type="entry name" value="RRM_1"/>
    <property type="match status" value="1"/>
</dbReference>
<organism evidence="7">
    <name type="scientific">Xenopsylla cheopis</name>
    <name type="common">Oriental rat flea</name>
    <name type="synonym">Pulex cheopis</name>
    <dbReference type="NCBI Taxonomy" id="163159"/>
    <lineage>
        <taxon>Eukaryota</taxon>
        <taxon>Metazoa</taxon>
        <taxon>Ecdysozoa</taxon>
        <taxon>Arthropoda</taxon>
        <taxon>Hexapoda</taxon>
        <taxon>Insecta</taxon>
        <taxon>Pterygota</taxon>
        <taxon>Neoptera</taxon>
        <taxon>Endopterygota</taxon>
        <taxon>Siphonaptera</taxon>
        <taxon>Pulicidae</taxon>
        <taxon>Xenopsyllinae</taxon>
        <taxon>Xenopsylla</taxon>
    </lineage>
</organism>
<feature type="compositionally biased region" description="Low complexity" evidence="4">
    <location>
        <begin position="308"/>
        <end position="323"/>
    </location>
</feature>
<sequence length="558" mass="59955">MVMDVTPSPQCVGREFVRQYYTLLNKAPTHLHRFYNNYSSFVHGGLDSPNRDSAPVIGQKQIHNKIQQLNFRDCHAKITQVDSQATLGDGVVVQVTGELSNAGQPMRRFTQTFVLASQSPKKYYVHNDIFRYQDLVFNDDDVEADSSRSEGDEDVESEPSCVATSSSTTLTEGTTSVSQSLTGYYSTKGGANNSESTQQNFGVTNNQSSPQVNGISSEEAGQKTGVSESNSAEILESFESIAVSKDTSLEQETVSDNPSSALSVESASDITFESTEIPSKEEITPPAQVSSEPKTYANLVKTGTGSAVSFSSATNSTSSHNNVGNSWPDGQVSRKSDNGTATNATNQQLRDSVKSPKKATVQQPRVLPPRNERGQNMGSRNADGDHRRGGGNSTQYNESYQLFLGNLPHNATEEELKQLFTKFGPVHELRIHSKPSANAKMSNGRVPNYGFITFEDPQSVANCLASKGVYFPEGSPDGQKLNVEEKKPRTRSNTDTRTSDSSNSSRQRGSSSGQNSRSGGSRGGAGQSRQSAGYQRGSGGGGGGGGPRVVAIGNYGRR</sequence>
<dbReference type="GO" id="GO:1990904">
    <property type="term" value="C:ribonucleoprotein complex"/>
    <property type="evidence" value="ECO:0007669"/>
    <property type="project" value="TreeGrafter"/>
</dbReference>
<dbReference type="PROSITE" id="PS50177">
    <property type="entry name" value="NTF2_DOMAIN"/>
    <property type="match status" value="1"/>
</dbReference>
<evidence type="ECO:0000256" key="2">
    <source>
        <dbReference type="ARBA" id="ARBA00022884"/>
    </source>
</evidence>
<feature type="compositionally biased region" description="Polar residues" evidence="4">
    <location>
        <begin position="179"/>
        <end position="216"/>
    </location>
</feature>
<keyword evidence="2 3" id="KW-0694">RNA-binding</keyword>
<feature type="compositionally biased region" description="Polar residues" evidence="4">
    <location>
        <begin position="250"/>
        <end position="267"/>
    </location>
</feature>
<protein>
    <submittedName>
        <fullName evidence="7">Putative rasgap sh3 binding protein rasputin</fullName>
    </submittedName>
</protein>
<evidence type="ECO:0000259" key="6">
    <source>
        <dbReference type="PROSITE" id="PS50177"/>
    </source>
</evidence>
<dbReference type="Pfam" id="PF02136">
    <property type="entry name" value="NTF2"/>
    <property type="match status" value="1"/>
</dbReference>
<feature type="domain" description="NTF2" evidence="6">
    <location>
        <begin position="12"/>
        <end position="132"/>
    </location>
</feature>
<dbReference type="CDD" id="cd00780">
    <property type="entry name" value="NTF2"/>
    <property type="match status" value="1"/>
</dbReference>
<feature type="region of interest" description="Disordered" evidence="4">
    <location>
        <begin position="308"/>
        <end position="396"/>
    </location>
</feature>
<dbReference type="PROSITE" id="PS50102">
    <property type="entry name" value="RRM"/>
    <property type="match status" value="1"/>
</dbReference>
<dbReference type="SUPFAM" id="SSF54928">
    <property type="entry name" value="RNA-binding domain, RBD"/>
    <property type="match status" value="1"/>
</dbReference>
<proteinExistence type="predicted"/>
<feature type="region of interest" description="Disordered" evidence="4">
    <location>
        <begin position="143"/>
        <end position="230"/>
    </location>
</feature>
<dbReference type="AlphaFoldDB" id="A0A6M2DTW8"/>
<feature type="domain" description="RRM" evidence="5">
    <location>
        <begin position="400"/>
        <end position="488"/>
    </location>
</feature>
<dbReference type="InterPro" id="IPR000504">
    <property type="entry name" value="RRM_dom"/>
</dbReference>
<evidence type="ECO:0000313" key="7">
    <source>
        <dbReference type="EMBL" id="NOV49573.1"/>
    </source>
</evidence>
<dbReference type="SMART" id="SM00360">
    <property type="entry name" value="RRM"/>
    <property type="match status" value="1"/>
</dbReference>
<feature type="compositionally biased region" description="Low complexity" evidence="4">
    <location>
        <begin position="499"/>
        <end position="519"/>
    </location>
</feature>
<dbReference type="InterPro" id="IPR018222">
    <property type="entry name" value="Nuclear_transport_factor_2_euk"/>
</dbReference>
<evidence type="ECO:0000259" key="5">
    <source>
        <dbReference type="PROSITE" id="PS50102"/>
    </source>
</evidence>
<dbReference type="GO" id="GO:0003729">
    <property type="term" value="F:mRNA binding"/>
    <property type="evidence" value="ECO:0007669"/>
    <property type="project" value="TreeGrafter"/>
</dbReference>
<feature type="compositionally biased region" description="Polar residues" evidence="4">
    <location>
        <begin position="338"/>
        <end position="350"/>
    </location>
</feature>
<name>A0A6M2DTW8_XENCH</name>
<evidence type="ECO:0000256" key="4">
    <source>
        <dbReference type="SAM" id="MobiDB-lite"/>
    </source>
</evidence>
<dbReference type="InterPro" id="IPR035979">
    <property type="entry name" value="RBD_domain_sf"/>
</dbReference>
<feature type="compositionally biased region" description="Gly residues" evidence="4">
    <location>
        <begin position="536"/>
        <end position="547"/>
    </location>
</feature>
<dbReference type="InterPro" id="IPR012677">
    <property type="entry name" value="Nucleotide-bd_a/b_plait_sf"/>
</dbReference>
<feature type="compositionally biased region" description="Low complexity" evidence="4">
    <location>
        <begin position="164"/>
        <end position="178"/>
    </location>
</feature>
<dbReference type="Gene3D" id="3.30.70.330">
    <property type="match status" value="1"/>
</dbReference>
<dbReference type="PANTHER" id="PTHR10693:SF20">
    <property type="entry name" value="AT27578P"/>
    <property type="match status" value="1"/>
</dbReference>
<feature type="compositionally biased region" description="Basic and acidic residues" evidence="4">
    <location>
        <begin position="482"/>
        <end position="498"/>
    </location>
</feature>
<dbReference type="SUPFAM" id="SSF54427">
    <property type="entry name" value="NTF2-like"/>
    <property type="match status" value="1"/>
</dbReference>
<dbReference type="FunFam" id="3.10.450.50:FF:000010">
    <property type="entry name" value="Ras GTPase-activating protein-binding protein"/>
    <property type="match status" value="1"/>
</dbReference>
<dbReference type="InterPro" id="IPR002075">
    <property type="entry name" value="NTF2_dom"/>
</dbReference>
<evidence type="ECO:0000256" key="3">
    <source>
        <dbReference type="PROSITE-ProRule" id="PRU00176"/>
    </source>
</evidence>
<feature type="region of interest" description="Disordered" evidence="4">
    <location>
        <begin position="246"/>
        <end position="267"/>
    </location>
</feature>
<reference evidence="7" key="1">
    <citation type="submission" date="2020-03" db="EMBL/GenBank/DDBJ databases">
        <title>Transcriptomic Profiling of the Digestive Tract of the Rat Flea, Xenopsylla cheopis, Following Blood Feeding and Infection with Yersinia pestis.</title>
        <authorList>
            <person name="Bland D.M."/>
            <person name="Martens C.A."/>
            <person name="Virtaneva K."/>
            <person name="Kanakabandi K."/>
            <person name="Long D."/>
            <person name="Rosenke R."/>
            <person name="Saturday G.A."/>
            <person name="Hoyt F.H."/>
            <person name="Bruno D.P."/>
            <person name="Ribeiro J.M.C."/>
            <person name="Hinnebusch J."/>
        </authorList>
    </citation>
    <scope>NUCLEOTIDE SEQUENCE</scope>
</reference>
<dbReference type="PANTHER" id="PTHR10693">
    <property type="entry name" value="RAS GTPASE-ACTIVATING PROTEIN-BINDING PROTEIN"/>
    <property type="match status" value="1"/>
</dbReference>